<comment type="caution">
    <text evidence="1">The sequence shown here is derived from an EMBL/GenBank/DDBJ whole genome shotgun (WGS) entry which is preliminary data.</text>
</comment>
<organism evidence="1 2">
    <name type="scientific">Alternaria tenuissima</name>
    <dbReference type="NCBI Taxonomy" id="119927"/>
    <lineage>
        <taxon>Eukaryota</taxon>
        <taxon>Fungi</taxon>
        <taxon>Dikarya</taxon>
        <taxon>Ascomycota</taxon>
        <taxon>Pezizomycotina</taxon>
        <taxon>Dothideomycetes</taxon>
        <taxon>Pleosporomycetidae</taxon>
        <taxon>Pleosporales</taxon>
        <taxon>Pleosporineae</taxon>
        <taxon>Pleosporaceae</taxon>
        <taxon>Alternaria</taxon>
        <taxon>Alternaria sect. Alternaria</taxon>
        <taxon>Alternaria alternata complex</taxon>
    </lineage>
</organism>
<name>A0A4Q4M7Z2_9PLEO</name>
<dbReference type="AlphaFoldDB" id="A0A4Q4M7Z2"/>
<dbReference type="EMBL" id="PDXA01000037">
    <property type="protein sequence ID" value="RYN45030.1"/>
    <property type="molecule type" value="Genomic_DNA"/>
</dbReference>
<proteinExistence type="predicted"/>
<sequence>MSSYISDADLIDGNSFSSSFDSDFEEEFAPKTHSTTTIYEQPTFYVSSLGLPLASNITLYENIVDTVVTAAAGPRSDVYMDFDSLINEQLVGAGASWSLPLSGDMTWNHDLNLSSFIVE</sequence>
<gene>
    <name evidence="1" type="ORF">AA0114_g9464</name>
</gene>
<reference evidence="2" key="1">
    <citation type="journal article" date="2019" name="bioRxiv">
        <title>Genomics, evolutionary history and diagnostics of the Alternaria alternata species group including apple and Asian pear pathotypes.</title>
        <authorList>
            <person name="Armitage A.D."/>
            <person name="Cockerton H.M."/>
            <person name="Sreenivasaprasad S."/>
            <person name="Woodhall J.W."/>
            <person name="Lane C.R."/>
            <person name="Harrison R.J."/>
            <person name="Clarkson J.P."/>
        </authorList>
    </citation>
    <scope>NUCLEOTIDE SEQUENCE [LARGE SCALE GENOMIC DNA]</scope>
    <source>
        <strain evidence="2">FERA 1082</strain>
    </source>
</reference>
<dbReference type="Proteomes" id="UP000292402">
    <property type="component" value="Unassembled WGS sequence"/>
</dbReference>
<accession>A0A4Q4M7Z2</accession>
<protein>
    <submittedName>
        <fullName evidence="1">Uncharacterized protein</fullName>
    </submittedName>
</protein>
<evidence type="ECO:0000313" key="1">
    <source>
        <dbReference type="EMBL" id="RYN45030.1"/>
    </source>
</evidence>
<evidence type="ECO:0000313" key="2">
    <source>
        <dbReference type="Proteomes" id="UP000292402"/>
    </source>
</evidence>